<dbReference type="Gene3D" id="3.40.50.300">
    <property type="entry name" value="P-loop containing nucleotide triphosphate hydrolases"/>
    <property type="match status" value="1"/>
</dbReference>
<dbReference type="WBParaSite" id="EgrG_000173300">
    <property type="protein sequence ID" value="EgrG_000173300"/>
    <property type="gene ID" value="EgrG_000173300"/>
</dbReference>
<proteinExistence type="predicted"/>
<dbReference type="NCBIfam" id="TIGR00231">
    <property type="entry name" value="small_GTP"/>
    <property type="match status" value="1"/>
</dbReference>
<dbReference type="CDD" id="cd00154">
    <property type="entry name" value="Rab"/>
    <property type="match status" value="1"/>
</dbReference>
<dbReference type="AlphaFoldDB" id="A0A068WMK3"/>
<feature type="region of interest" description="Disordered" evidence="5">
    <location>
        <begin position="242"/>
        <end position="270"/>
    </location>
</feature>
<evidence type="ECO:0000256" key="4">
    <source>
        <dbReference type="ARBA" id="ARBA00023134"/>
    </source>
</evidence>
<keyword evidence="3" id="KW-0653">Protein transport</keyword>
<reference evidence="8" key="3">
    <citation type="submission" date="2020-10" db="UniProtKB">
        <authorList>
            <consortium name="WormBaseParasite"/>
        </authorList>
    </citation>
    <scope>IDENTIFICATION</scope>
</reference>
<feature type="compositionally biased region" description="Basic residues" evidence="5">
    <location>
        <begin position="259"/>
        <end position="270"/>
    </location>
</feature>
<gene>
    <name evidence="8" type="primary">EGR_10162</name>
    <name evidence="6" type="ORF">EgrG_000173300</name>
</gene>
<dbReference type="InterPro" id="IPR050227">
    <property type="entry name" value="Rab"/>
</dbReference>
<dbReference type="SMART" id="SM00176">
    <property type="entry name" value="RAN"/>
    <property type="match status" value="1"/>
</dbReference>
<keyword evidence="2" id="KW-0547">Nucleotide-binding</keyword>
<feature type="compositionally biased region" description="Polar residues" evidence="5">
    <location>
        <begin position="7"/>
        <end position="22"/>
    </location>
</feature>
<organism evidence="6">
    <name type="scientific">Echinococcus granulosus</name>
    <name type="common">Hydatid tapeworm</name>
    <dbReference type="NCBI Taxonomy" id="6210"/>
    <lineage>
        <taxon>Eukaryota</taxon>
        <taxon>Metazoa</taxon>
        <taxon>Spiralia</taxon>
        <taxon>Lophotrochozoa</taxon>
        <taxon>Platyhelminthes</taxon>
        <taxon>Cestoda</taxon>
        <taxon>Eucestoda</taxon>
        <taxon>Cyclophyllidea</taxon>
        <taxon>Taeniidae</taxon>
        <taxon>Echinococcus</taxon>
        <taxon>Echinococcus granulosus group</taxon>
    </lineage>
</organism>
<dbReference type="Pfam" id="PF00071">
    <property type="entry name" value="Ras"/>
    <property type="match status" value="1"/>
</dbReference>
<dbReference type="InterPro" id="IPR001806">
    <property type="entry name" value="Small_GTPase"/>
</dbReference>
<accession>A0A068WMK3</accession>
<evidence type="ECO:0000313" key="7">
    <source>
        <dbReference type="Proteomes" id="UP000492820"/>
    </source>
</evidence>
<reference evidence="6 7" key="1">
    <citation type="journal article" date="2013" name="Nature">
        <title>The genomes of four tapeworm species reveal adaptations to parasitism.</title>
        <authorList>
            <person name="Tsai I.J."/>
            <person name="Zarowiecki M."/>
            <person name="Holroyd N."/>
            <person name="Garciarrubio A."/>
            <person name="Sanchez-Flores A."/>
            <person name="Brooks K.L."/>
            <person name="Tracey A."/>
            <person name="Bobes R.J."/>
            <person name="Fragoso G."/>
            <person name="Sciutto E."/>
            <person name="Aslett M."/>
            <person name="Beasley H."/>
            <person name="Bennett H.M."/>
            <person name="Cai J."/>
            <person name="Camicia F."/>
            <person name="Clark R."/>
            <person name="Cucher M."/>
            <person name="De Silva N."/>
            <person name="Day T.A."/>
            <person name="Deplazes P."/>
            <person name="Estrada K."/>
            <person name="Fernandez C."/>
            <person name="Holland P.W."/>
            <person name="Hou J."/>
            <person name="Hu S."/>
            <person name="Huckvale T."/>
            <person name="Hung S.S."/>
            <person name="Kamenetzky L."/>
            <person name="Keane J.A."/>
            <person name="Kiss F."/>
            <person name="Koziol U."/>
            <person name="Lambert O."/>
            <person name="Liu K."/>
            <person name="Luo X."/>
            <person name="Luo Y."/>
            <person name="Macchiaroli N."/>
            <person name="Nichol S."/>
            <person name="Paps J."/>
            <person name="Parkinson J."/>
            <person name="Pouchkina-Stantcheva N."/>
            <person name="Riddiford N."/>
            <person name="Rosenzvit M."/>
            <person name="Salinas G."/>
            <person name="Wasmuth J.D."/>
            <person name="Zamanian M."/>
            <person name="Zheng Y."/>
            <person name="Cai X."/>
            <person name="Soberon X."/>
            <person name="Olson P.D."/>
            <person name="Laclette J.P."/>
            <person name="Brehm K."/>
            <person name="Berriman M."/>
            <person name="Garciarrubio A."/>
            <person name="Bobes R.J."/>
            <person name="Fragoso G."/>
            <person name="Sanchez-Flores A."/>
            <person name="Estrada K."/>
            <person name="Cevallos M.A."/>
            <person name="Morett E."/>
            <person name="Gonzalez V."/>
            <person name="Portillo T."/>
            <person name="Ochoa-Leyva A."/>
            <person name="Jose M.V."/>
            <person name="Sciutto E."/>
            <person name="Landa A."/>
            <person name="Jimenez L."/>
            <person name="Valdes V."/>
            <person name="Carrero J.C."/>
            <person name="Larralde C."/>
            <person name="Morales-Montor J."/>
            <person name="Limon-Lason J."/>
            <person name="Soberon X."/>
            <person name="Laclette J.P."/>
        </authorList>
    </citation>
    <scope>NUCLEOTIDE SEQUENCE [LARGE SCALE GENOMIC DNA]</scope>
</reference>
<reference evidence="6" key="2">
    <citation type="submission" date="2014-06" db="EMBL/GenBank/DDBJ databases">
        <authorList>
            <person name="Aslett M."/>
        </authorList>
    </citation>
    <scope>NUCLEOTIDE SEQUENCE</scope>
</reference>
<dbReference type="InterPro" id="IPR025662">
    <property type="entry name" value="Sigma_54_int_dom_ATP-bd_1"/>
</dbReference>
<dbReference type="GO" id="GO:0015031">
    <property type="term" value="P:protein transport"/>
    <property type="evidence" value="ECO:0007669"/>
    <property type="project" value="UniProtKB-KW"/>
</dbReference>
<evidence type="ECO:0000313" key="8">
    <source>
        <dbReference type="WBParaSite" id="EgrG_000173300"/>
    </source>
</evidence>
<dbReference type="Proteomes" id="UP000492820">
    <property type="component" value="Unassembled WGS sequence"/>
</dbReference>
<protein>
    <submittedName>
        <fullName evidence="6 8">Rabb and c</fullName>
    </submittedName>
</protein>
<evidence type="ECO:0000256" key="5">
    <source>
        <dbReference type="SAM" id="MobiDB-lite"/>
    </source>
</evidence>
<feature type="region of interest" description="Disordered" evidence="5">
    <location>
        <begin position="1"/>
        <end position="25"/>
    </location>
</feature>
<dbReference type="InterPro" id="IPR027417">
    <property type="entry name" value="P-loop_NTPase"/>
</dbReference>
<dbReference type="PROSITE" id="PS51420">
    <property type="entry name" value="RHO"/>
    <property type="match status" value="1"/>
</dbReference>
<dbReference type="PROSITE" id="PS51421">
    <property type="entry name" value="RAS"/>
    <property type="match status" value="1"/>
</dbReference>
<evidence type="ECO:0000256" key="2">
    <source>
        <dbReference type="ARBA" id="ARBA00022741"/>
    </source>
</evidence>
<dbReference type="InterPro" id="IPR005225">
    <property type="entry name" value="Small_GTP-bd"/>
</dbReference>
<keyword evidence="1" id="KW-0813">Transport</keyword>
<dbReference type="SMART" id="SM00173">
    <property type="entry name" value="RAS"/>
    <property type="match status" value="1"/>
</dbReference>
<dbReference type="OrthoDB" id="6232500at2759"/>
<dbReference type="EMBL" id="LK028583">
    <property type="protein sequence ID" value="CDS21332.1"/>
    <property type="molecule type" value="Genomic_DNA"/>
</dbReference>
<dbReference type="PROSITE" id="PS51417">
    <property type="entry name" value="ARF"/>
    <property type="match status" value="1"/>
</dbReference>
<dbReference type="PROSITE" id="PS51419">
    <property type="entry name" value="RAB"/>
    <property type="match status" value="1"/>
</dbReference>
<dbReference type="PRINTS" id="PR00449">
    <property type="entry name" value="RASTRNSFRMNG"/>
</dbReference>
<dbReference type="SMART" id="SM00174">
    <property type="entry name" value="RHO"/>
    <property type="match status" value="1"/>
</dbReference>
<dbReference type="SMART" id="SM00175">
    <property type="entry name" value="RAB"/>
    <property type="match status" value="1"/>
</dbReference>
<dbReference type="PANTHER" id="PTHR47977">
    <property type="entry name" value="RAS-RELATED PROTEIN RAB"/>
    <property type="match status" value="1"/>
</dbReference>
<dbReference type="SMART" id="SM00177">
    <property type="entry name" value="ARF"/>
    <property type="match status" value="1"/>
</dbReference>
<evidence type="ECO:0000256" key="3">
    <source>
        <dbReference type="ARBA" id="ARBA00022927"/>
    </source>
</evidence>
<evidence type="ECO:0000313" key="6">
    <source>
        <dbReference type="EMBL" id="CDS21332.1"/>
    </source>
</evidence>
<name>A0A068WMK3_ECHGR</name>
<dbReference type="GO" id="GO:0003924">
    <property type="term" value="F:GTPase activity"/>
    <property type="evidence" value="ECO:0007669"/>
    <property type="project" value="InterPro"/>
</dbReference>
<evidence type="ECO:0000256" key="1">
    <source>
        <dbReference type="ARBA" id="ARBA00022448"/>
    </source>
</evidence>
<dbReference type="FunFam" id="3.40.50.300:FF:000808">
    <property type="entry name" value="Small GTP-binding protein, putative"/>
    <property type="match status" value="1"/>
</dbReference>
<dbReference type="SUPFAM" id="SSF52540">
    <property type="entry name" value="P-loop containing nucleoside triphosphate hydrolases"/>
    <property type="match status" value="1"/>
</dbReference>
<keyword evidence="4" id="KW-0342">GTP-binding</keyword>
<dbReference type="GO" id="GO:0005525">
    <property type="term" value="F:GTP binding"/>
    <property type="evidence" value="ECO:0007669"/>
    <property type="project" value="UniProtKB-KW"/>
</dbReference>
<dbReference type="PROSITE" id="PS00675">
    <property type="entry name" value="SIGMA54_INTERACT_1"/>
    <property type="match status" value="1"/>
</dbReference>
<sequence>MSAGGNVLQSMPTPNPSDSNLNKRPKSRNLAKSLKLLDLGQKRHNGRSEAKANGDVDSARYDARYKIVLLGESGVGKTSLIRAAVGEPFNPTMISTIGIDFVLQTYKVDNYLIQLQIWDTAGQERYRSLAASTFRDAKGFVIVYDVTNRESFTKIRKEWLKMADVHGDEPIPVFFAGNKADLVRLKEVPTEDAERLTQQQYAHGFFETSALTGANIQNLFQSVATTMVSIWSIPQFYYQPSPSAQNNDPLRITDQLPGRRSKHKDKKKKPTVVQCCAT</sequence>